<feature type="region of interest" description="Disordered" evidence="1">
    <location>
        <begin position="46"/>
        <end position="92"/>
    </location>
</feature>
<evidence type="ECO:0000313" key="3">
    <source>
        <dbReference type="Proteomes" id="UP000579812"/>
    </source>
</evidence>
<feature type="region of interest" description="Disordered" evidence="1">
    <location>
        <begin position="161"/>
        <end position="211"/>
    </location>
</feature>
<proteinExistence type="predicted"/>
<dbReference type="EMBL" id="JAAMOB010000004">
    <property type="protein sequence ID" value="KAF4114110.1"/>
    <property type="molecule type" value="Genomic_DNA"/>
</dbReference>
<name>A0A7J6D4F2_9TELE</name>
<dbReference type="OrthoDB" id="8939517at2759"/>
<feature type="compositionally biased region" description="Polar residues" evidence="1">
    <location>
        <begin position="188"/>
        <end position="211"/>
    </location>
</feature>
<dbReference type="AlphaFoldDB" id="A0A7J6D4F2"/>
<keyword evidence="3" id="KW-1185">Reference proteome</keyword>
<reference evidence="2 3" key="1">
    <citation type="submission" date="2020-04" db="EMBL/GenBank/DDBJ databases">
        <title>Chromosome-level genome assembly of a cyprinid fish Onychostoma macrolepis by integration of Nanopore Sequencing, Bionano and Hi-C technology.</title>
        <authorList>
            <person name="Wang D."/>
        </authorList>
    </citation>
    <scope>NUCLEOTIDE SEQUENCE [LARGE SCALE GENOMIC DNA]</scope>
    <source>
        <strain evidence="2">SWU-2019</strain>
        <tissue evidence="2">Muscle</tissue>
    </source>
</reference>
<accession>A0A7J6D4F2</accession>
<feature type="region of interest" description="Disordered" evidence="1">
    <location>
        <begin position="108"/>
        <end position="131"/>
    </location>
</feature>
<organism evidence="2 3">
    <name type="scientific">Onychostoma macrolepis</name>
    <dbReference type="NCBI Taxonomy" id="369639"/>
    <lineage>
        <taxon>Eukaryota</taxon>
        <taxon>Metazoa</taxon>
        <taxon>Chordata</taxon>
        <taxon>Craniata</taxon>
        <taxon>Vertebrata</taxon>
        <taxon>Euteleostomi</taxon>
        <taxon>Actinopterygii</taxon>
        <taxon>Neopterygii</taxon>
        <taxon>Teleostei</taxon>
        <taxon>Ostariophysi</taxon>
        <taxon>Cypriniformes</taxon>
        <taxon>Cyprinidae</taxon>
        <taxon>Acrossocheilinae</taxon>
        <taxon>Onychostoma</taxon>
    </lineage>
</organism>
<protein>
    <recommendedName>
        <fullName evidence="4">DUF4806 domain-containing protein</fullName>
    </recommendedName>
</protein>
<dbReference type="PANTHER" id="PTHR34153:SF2">
    <property type="entry name" value="SI:CH211-262H13.3-RELATED"/>
    <property type="match status" value="1"/>
</dbReference>
<evidence type="ECO:0008006" key="4">
    <source>
        <dbReference type="Google" id="ProtNLM"/>
    </source>
</evidence>
<feature type="compositionally biased region" description="Basic and acidic residues" evidence="1">
    <location>
        <begin position="46"/>
        <end position="76"/>
    </location>
</feature>
<gene>
    <name evidence="2" type="ORF">G5714_004333</name>
</gene>
<evidence type="ECO:0000256" key="1">
    <source>
        <dbReference type="SAM" id="MobiDB-lite"/>
    </source>
</evidence>
<dbReference type="Proteomes" id="UP000579812">
    <property type="component" value="Unassembled WGS sequence"/>
</dbReference>
<comment type="caution">
    <text evidence="2">The sequence shown here is derived from an EMBL/GenBank/DDBJ whole genome shotgun (WGS) entry which is preliminary data.</text>
</comment>
<evidence type="ECO:0000313" key="2">
    <source>
        <dbReference type="EMBL" id="KAF4114110.1"/>
    </source>
</evidence>
<dbReference type="PANTHER" id="PTHR34153">
    <property type="entry name" value="SI:CH211-262H13.3-RELATED-RELATED"/>
    <property type="match status" value="1"/>
</dbReference>
<sequence>MALIKEESEDIQIVETFRVKHEDTEQQAEMAFIIEESDDLRIEEAFRVKHEDTEQKTDNYGEGRRKVREVEVRSDLQSDAEEPSRKKVRRKKPRTRLLTSFLVDSEEDDALQQDSTGLPAASPVQQFNRPTKEVTSQTISFTEMLTSNHAIWQPEDFAYESPQEPTRSLFPENGVSWNRAQQPPEVSASLNPAQSQQSQLPKHQRTQQSPTPELIVSLIREMLTKQEMILDQQQSILRILNAKQPQDTDYVIEHGLLPVKDFQGLITLEQKLQAVDFKEKLINHLGLVGGCDTKDTVWRTMHRTISNDLAKSINWRGVNGKISLAALQLKDVVIDAVRKNVFSSTATDNEIENVMKRWLHLASDREGGRKRRQKD</sequence>